<accession>A0A494TBU8</accession>
<dbReference type="PROSITE" id="PS50110">
    <property type="entry name" value="RESPONSE_REGULATORY"/>
    <property type="match status" value="1"/>
</dbReference>
<sequence>MVNDVERGFLVSELNGLRVLIVEDEALIAMMAEDMIDSLGCTVAGLASTVGDAQTALVNVKFDVAVLDVNLNGTTSMGLATALKQRGTPFAFTTGYGANGIDAEHLDMPVLTKPYSIADLEAALITCAQKNQAAGVSSTTSITDSNRG</sequence>
<evidence type="ECO:0000313" key="5">
    <source>
        <dbReference type="Proteomes" id="UP000276254"/>
    </source>
</evidence>
<evidence type="ECO:0000259" key="3">
    <source>
        <dbReference type="PROSITE" id="PS50110"/>
    </source>
</evidence>
<feature type="domain" description="Response regulatory" evidence="3">
    <location>
        <begin position="18"/>
        <end position="128"/>
    </location>
</feature>
<name>A0A494TBU8_SPHPE</name>
<reference evidence="4 5" key="1">
    <citation type="submission" date="2018-09" db="EMBL/GenBank/DDBJ databases">
        <title>Sphingomonas peninsula sp. nov., isolated from fildes peninsula, Antarctic soil.</title>
        <authorList>
            <person name="Yingchao G."/>
        </authorList>
    </citation>
    <scope>NUCLEOTIDE SEQUENCE [LARGE SCALE GENOMIC DNA]</scope>
    <source>
        <strain evidence="4 5">YZ-8</strain>
    </source>
</reference>
<dbReference type="AlphaFoldDB" id="A0A494TBU8"/>
<dbReference type="OrthoDB" id="582170at2"/>
<dbReference type="Gene3D" id="3.40.50.2300">
    <property type="match status" value="1"/>
</dbReference>
<dbReference type="PANTHER" id="PTHR44591">
    <property type="entry name" value="STRESS RESPONSE REGULATOR PROTEIN 1"/>
    <property type="match status" value="1"/>
</dbReference>
<keyword evidence="1 2" id="KW-0597">Phosphoprotein</keyword>
<feature type="modified residue" description="4-aspartylphosphate" evidence="2">
    <location>
        <position position="68"/>
    </location>
</feature>
<evidence type="ECO:0000256" key="2">
    <source>
        <dbReference type="PROSITE-ProRule" id="PRU00169"/>
    </source>
</evidence>
<keyword evidence="5" id="KW-1185">Reference proteome</keyword>
<proteinExistence type="predicted"/>
<dbReference type="InterPro" id="IPR050595">
    <property type="entry name" value="Bact_response_regulator"/>
</dbReference>
<evidence type="ECO:0000313" key="4">
    <source>
        <dbReference type="EMBL" id="AYJ86919.1"/>
    </source>
</evidence>
<organism evidence="4 5">
    <name type="scientific">Sphingomonas paeninsulae</name>
    <dbReference type="NCBI Taxonomy" id="2319844"/>
    <lineage>
        <taxon>Bacteria</taxon>
        <taxon>Pseudomonadati</taxon>
        <taxon>Pseudomonadota</taxon>
        <taxon>Alphaproteobacteria</taxon>
        <taxon>Sphingomonadales</taxon>
        <taxon>Sphingomonadaceae</taxon>
        <taxon>Sphingomonas</taxon>
    </lineage>
</organism>
<dbReference type="InterPro" id="IPR011006">
    <property type="entry name" value="CheY-like_superfamily"/>
</dbReference>
<dbReference type="GO" id="GO:0000160">
    <property type="term" value="P:phosphorelay signal transduction system"/>
    <property type="evidence" value="ECO:0007669"/>
    <property type="project" value="InterPro"/>
</dbReference>
<protein>
    <submittedName>
        <fullName evidence="4">Response regulator</fullName>
    </submittedName>
</protein>
<dbReference type="KEGG" id="spha:D3Y57_14440"/>
<evidence type="ECO:0000256" key="1">
    <source>
        <dbReference type="ARBA" id="ARBA00022553"/>
    </source>
</evidence>
<dbReference type="PANTHER" id="PTHR44591:SF24">
    <property type="entry name" value="PROTEIN-GLUTAMATE METHYLESTERASE_PROTEIN-GLUTAMINE GLUTAMINASE 1"/>
    <property type="match status" value="1"/>
</dbReference>
<dbReference type="Proteomes" id="UP000276254">
    <property type="component" value="Chromosome"/>
</dbReference>
<dbReference type="SUPFAM" id="SSF52172">
    <property type="entry name" value="CheY-like"/>
    <property type="match status" value="1"/>
</dbReference>
<gene>
    <name evidence="4" type="ORF">D3Y57_14440</name>
</gene>
<dbReference type="EMBL" id="CP032829">
    <property type="protein sequence ID" value="AYJ86919.1"/>
    <property type="molecule type" value="Genomic_DNA"/>
</dbReference>
<dbReference type="Pfam" id="PF00072">
    <property type="entry name" value="Response_reg"/>
    <property type="match status" value="1"/>
</dbReference>
<dbReference type="InterPro" id="IPR001789">
    <property type="entry name" value="Sig_transdc_resp-reg_receiver"/>
</dbReference>
<dbReference type="SMART" id="SM00448">
    <property type="entry name" value="REC"/>
    <property type="match status" value="1"/>
</dbReference>